<proteinExistence type="inferred from homology"/>
<dbReference type="Pfam" id="PF13359">
    <property type="entry name" value="DDE_Tnp_4"/>
    <property type="match status" value="1"/>
</dbReference>
<dbReference type="GO" id="GO:0046872">
    <property type="term" value="F:metal ion binding"/>
    <property type="evidence" value="ECO:0007669"/>
    <property type="project" value="UniProtKB-KW"/>
</dbReference>
<dbReference type="EMBL" id="AVOT02036306">
    <property type="protein sequence ID" value="MBW0530794.1"/>
    <property type="molecule type" value="Genomic_DNA"/>
</dbReference>
<dbReference type="OrthoDB" id="2502344at2759"/>
<dbReference type="GO" id="GO:0005634">
    <property type="term" value="C:nucleus"/>
    <property type="evidence" value="ECO:0007669"/>
    <property type="project" value="UniProtKB-SubCell"/>
</dbReference>
<comment type="cofactor">
    <cofactor evidence="1">
        <name>a divalent metal cation</name>
        <dbReference type="ChEBI" id="CHEBI:60240"/>
    </cofactor>
</comment>
<dbReference type="PANTHER" id="PTHR22930">
    <property type="match status" value="1"/>
</dbReference>
<dbReference type="InterPro" id="IPR027806">
    <property type="entry name" value="HARBI1_dom"/>
</dbReference>
<dbReference type="InterPro" id="IPR045249">
    <property type="entry name" value="HARBI1-like"/>
</dbReference>
<keyword evidence="7" id="KW-0539">Nucleus</keyword>
<keyword evidence="5" id="KW-0479">Metal-binding</keyword>
<reference evidence="9" key="1">
    <citation type="submission" date="2021-03" db="EMBL/GenBank/DDBJ databases">
        <title>Draft genome sequence of rust myrtle Austropuccinia psidii MF-1, a brazilian biotype.</title>
        <authorList>
            <person name="Quecine M.C."/>
            <person name="Pachon D.M.R."/>
            <person name="Bonatelli M.L."/>
            <person name="Correr F.H."/>
            <person name="Franceschini L.M."/>
            <person name="Leite T.F."/>
            <person name="Margarido G.R.A."/>
            <person name="Almeida C.A."/>
            <person name="Ferrarezi J.A."/>
            <person name="Labate C.A."/>
        </authorList>
    </citation>
    <scope>NUCLEOTIDE SEQUENCE</scope>
    <source>
        <strain evidence="9">MF-1</strain>
    </source>
</reference>
<dbReference type="GO" id="GO:0016787">
    <property type="term" value="F:hydrolase activity"/>
    <property type="evidence" value="ECO:0007669"/>
    <property type="project" value="UniProtKB-KW"/>
</dbReference>
<evidence type="ECO:0000256" key="1">
    <source>
        <dbReference type="ARBA" id="ARBA00001968"/>
    </source>
</evidence>
<evidence type="ECO:0000259" key="8">
    <source>
        <dbReference type="Pfam" id="PF13359"/>
    </source>
</evidence>
<name>A0A9Q3F1D9_9BASI</name>
<keyword evidence="6" id="KW-0378">Hydrolase</keyword>
<evidence type="ECO:0000256" key="6">
    <source>
        <dbReference type="ARBA" id="ARBA00022801"/>
    </source>
</evidence>
<evidence type="ECO:0000256" key="7">
    <source>
        <dbReference type="ARBA" id="ARBA00023242"/>
    </source>
</evidence>
<dbReference type="AlphaFoldDB" id="A0A9Q3F1D9"/>
<evidence type="ECO:0000256" key="2">
    <source>
        <dbReference type="ARBA" id="ARBA00004123"/>
    </source>
</evidence>
<keyword evidence="4" id="KW-0540">Nuclease</keyword>
<protein>
    <recommendedName>
        <fullName evidence="8">DDE Tnp4 domain-containing protein</fullName>
    </recommendedName>
</protein>
<dbReference type="GO" id="GO:0004518">
    <property type="term" value="F:nuclease activity"/>
    <property type="evidence" value="ECO:0007669"/>
    <property type="project" value="UniProtKB-KW"/>
</dbReference>
<comment type="subcellular location">
    <subcellularLocation>
        <location evidence="2">Nucleus</location>
    </subcellularLocation>
</comment>
<comment type="similarity">
    <text evidence="3">Belongs to the HARBI1 family.</text>
</comment>
<dbReference type="PANTHER" id="PTHR22930:SF85">
    <property type="entry name" value="GH03217P-RELATED"/>
    <property type="match status" value="1"/>
</dbReference>
<evidence type="ECO:0000313" key="9">
    <source>
        <dbReference type="EMBL" id="MBW0530794.1"/>
    </source>
</evidence>
<accession>A0A9Q3F1D9</accession>
<evidence type="ECO:0000256" key="5">
    <source>
        <dbReference type="ARBA" id="ARBA00022723"/>
    </source>
</evidence>
<evidence type="ECO:0000256" key="3">
    <source>
        <dbReference type="ARBA" id="ARBA00006958"/>
    </source>
</evidence>
<evidence type="ECO:0000256" key="4">
    <source>
        <dbReference type="ARBA" id="ARBA00022722"/>
    </source>
</evidence>
<gene>
    <name evidence="9" type="ORF">O181_070509</name>
</gene>
<organism evidence="9 10">
    <name type="scientific">Austropuccinia psidii MF-1</name>
    <dbReference type="NCBI Taxonomy" id="1389203"/>
    <lineage>
        <taxon>Eukaryota</taxon>
        <taxon>Fungi</taxon>
        <taxon>Dikarya</taxon>
        <taxon>Basidiomycota</taxon>
        <taxon>Pucciniomycotina</taxon>
        <taxon>Pucciniomycetes</taxon>
        <taxon>Pucciniales</taxon>
        <taxon>Sphaerophragmiaceae</taxon>
        <taxon>Austropuccinia</taxon>
    </lineage>
</organism>
<sequence>MPRTSQRHQALKDLELMWMISKIDENHQHIAKYLGLTTLPTLGSAMYPQDQDQSTLINQYVCQSNMYRQARYLLLSSRYLERPLENPKHPHYKLHLLFVMRNEDFKQGMRMSKEGFEFIYHKICNHEVFQNNSTCEQLPIAHQLALTLERLGSNGNAASVGKFARNFQVGRGTVILATRRVIKAIDSLENDYIKWPNTQRRRQISQVMRQEGFDGCVGFIDGTNFPLYGKPAWQGEIYFDRKKNYLINAQILCDCDKKIIAFITGWPGQYLLADSAYPLTDHLIPSIKSLMANLPFNSDFNYCLSKSCMRNEHTIGILKGRWESLKQMRLKLNGEQDMIAYVTWIKACCILHNMLSQINDSWEALSDEYKDLGNVQVPQDMPCHSAWELQRAGLCGVGVFLAYGTPHPNLERSCSYLIAIYYLTQLLSLTVPPIIPTLLVSDPRRTHQSQLSRDPSASSIRVKASPRTMENFNRCFACEDYEVPHASEWVGPNSLRDYVHILECVEDAAKNGIHGIQW</sequence>
<feature type="domain" description="DDE Tnp4" evidence="8">
    <location>
        <begin position="267"/>
        <end position="353"/>
    </location>
</feature>
<keyword evidence="10" id="KW-1185">Reference proteome</keyword>
<dbReference type="Proteomes" id="UP000765509">
    <property type="component" value="Unassembled WGS sequence"/>
</dbReference>
<evidence type="ECO:0000313" key="10">
    <source>
        <dbReference type="Proteomes" id="UP000765509"/>
    </source>
</evidence>
<comment type="caution">
    <text evidence="9">The sequence shown here is derived from an EMBL/GenBank/DDBJ whole genome shotgun (WGS) entry which is preliminary data.</text>
</comment>